<dbReference type="PANTHER" id="PTHR27001:SF931">
    <property type="entry name" value="OS11G0664100 PROTEIN"/>
    <property type="match status" value="1"/>
</dbReference>
<keyword evidence="2" id="KW-0067">ATP-binding</keyword>
<dbReference type="GO" id="GO:0004672">
    <property type="term" value="F:protein kinase activity"/>
    <property type="evidence" value="ECO:0007669"/>
    <property type="project" value="InterPro"/>
</dbReference>
<evidence type="ECO:0000256" key="2">
    <source>
        <dbReference type="ARBA" id="ARBA00022840"/>
    </source>
</evidence>
<reference evidence="4 5" key="1">
    <citation type="submission" date="2020-08" db="EMBL/GenBank/DDBJ databases">
        <authorList>
            <person name="Ramaprasad A."/>
        </authorList>
    </citation>
    <scope>NUCLEOTIDE SEQUENCE [LARGE SCALE GENOMIC DNA]</scope>
</reference>
<sequence>MNNKYYPINDTNVEKGVISVFKKKLEQKKQEYLRFNLPKGYQNKKLENVNNGTKNITMVSHDNNKISNINGNSNNKKMIYIETCDTHDKYVLNIDDEENKLNNMDLHTEYKSDSPYRKSITHIEESCDEQIHIPLQILSNRYDYNDIVQATNNFSEENKIAKGGNGIVYRGILKSCINVAIKVLKKNENNGFENELIIMSRYRHNNILSLLGYAMNTNYFYLIYEYINLGDLRTLLFNHYYFYNSKNKENGDFNNFSNMKLNNHTNLNYSRPSNLYMQQNSSETKPPLFLSFSTRVNILVQVINVLCYLHTSSPIVYHRDLKSANILIDEKFNAKLGDFGLSFIYINNNNIFSLTGGTPGYADPYYISTHEINEQTEIYSFGALILEMLVSKSPAIHVGKNYSCIYTQNDKCPIYCHRDKNDNDDNVFDYLINHINTNDYKSIYSILDYSVNFPEFLVEKLTKLSFLCLNPNIKSRPSSKLVNLILLEIQKECDFFVKKQEFYMKKINNVNMYFDEYERESYNNSIITDWDEKDIEKKQQKKKNTQPIDTTIYKNENRQNLDYQRKMRNYNNYIKQIKEINYNSINQLFHNFVNSLFGNSRIYNLNKNMYKLFFSENIQKIKGIQKNPINYNGIDNTTIFNNSSSYNYLYFKYNTVSNLTNMRDAYFDKLYGDMFNKNYIFNSFSFNLMNCYFLKFVNDSLRHNILNDSNNSLMIKNEFNKNSVAKIGRSYVSGNLRNNNKQDGKSYNLNFFDNYEGKDKQYINNNIYLEKKIEKKNTPMKSHSNNIANIRGEINITKNKYNNNVSNRFITQDQNYIFKTPPKNNENLHIHHNAHEDMTPNILFNLSPVKNETNSGISSCDHNYQRRNIIFSRKCSNSSYVKNARPCIDGCTNDGHINKTPIVNKYETNYEDRNKFIYADNKSNNSNLFFNNNLDLVEKGIKNERNDSNNASNIVSNIGCSNNYEHSACLYNIRQSQDERNTPKKLASNKWPLKRNCRDNTPKMVFNIQGNNENLKDACISNKKKIMRIDLSSNDEKISITNKYNTPIQNEENHITKYTNLIKFGNENNNILSENNGYNSYNYNPERENFFSSKNHSIFKKESGNGLPEKTPSPLMMDIRHNNIVYVSNYLNYINFEKNQYTFDSNIFSWFNSHIFEMVIDENKIISDVTFLDILYEFNVFDFKKFDIPIYEDENKYFLRGKWATPDNNLENNLTSVNLQKNFFFEIAVHHDNPKNAHTIFLLNSNQSKECINNEPGVVKKKVWISDYIGRRNDFVEKILKKSISNILYECISRKHCLFILEVQMKTLNKPTCYDNKVTGNFSYYYFEYNIKVVCNSENCIFSNNYILYKNNTYSYSLPNNILSLLVFSEDKVMKKMCHYKNSLTTTQRIHFPLYPFFVNINFYDEKDKTWMKENGANMNYPDEFFNVDFCPDFLKNYEHVINFQEKIEQIIKQIKSALFRQAIYKIQNIEVLAMNECKEDRVLESIKPMSGYEKFKITSSTILRDELWTIKRCNQNFLYWVRYYEQDKNGYSLSIIPMHIKNIFYFFKYYYF</sequence>
<dbReference type="InterPro" id="IPR011009">
    <property type="entry name" value="Kinase-like_dom_sf"/>
</dbReference>
<dbReference type="InterPro" id="IPR008271">
    <property type="entry name" value="Ser/Thr_kinase_AS"/>
</dbReference>
<dbReference type="VEuPathDB" id="PlasmoDB:PVLDE_0901890"/>
<name>A0A6V7S3X0_PLAVN</name>
<dbReference type="GO" id="GO:0005886">
    <property type="term" value="C:plasma membrane"/>
    <property type="evidence" value="ECO:0007669"/>
    <property type="project" value="TreeGrafter"/>
</dbReference>
<dbReference type="PROSITE" id="PS50011">
    <property type="entry name" value="PROTEIN_KINASE_DOM"/>
    <property type="match status" value="1"/>
</dbReference>
<dbReference type="SMART" id="SM00220">
    <property type="entry name" value="S_TKc"/>
    <property type="match status" value="1"/>
</dbReference>
<evidence type="ECO:0000313" key="4">
    <source>
        <dbReference type="EMBL" id="CAD2091585.1"/>
    </source>
</evidence>
<gene>
    <name evidence="4" type="ORF">PVLDE_0901890</name>
</gene>
<keyword evidence="4" id="KW-0418">Kinase</keyword>
<dbReference type="EMBL" id="LR865371">
    <property type="protein sequence ID" value="CAD2091585.1"/>
    <property type="molecule type" value="Genomic_DNA"/>
</dbReference>
<organism evidence="4 5">
    <name type="scientific">Plasmodium vinckei lentum</name>
    <dbReference type="NCBI Taxonomy" id="138297"/>
    <lineage>
        <taxon>Eukaryota</taxon>
        <taxon>Sar</taxon>
        <taxon>Alveolata</taxon>
        <taxon>Apicomplexa</taxon>
        <taxon>Aconoidasida</taxon>
        <taxon>Haemosporida</taxon>
        <taxon>Plasmodiidae</taxon>
        <taxon>Plasmodium</taxon>
        <taxon>Plasmodium (Vinckeia)</taxon>
    </lineage>
</organism>
<dbReference type="InterPro" id="IPR000719">
    <property type="entry name" value="Prot_kinase_dom"/>
</dbReference>
<dbReference type="Proteomes" id="UP000515308">
    <property type="component" value="Chromosome PVLDE_09"/>
</dbReference>
<dbReference type="SUPFAM" id="SSF56112">
    <property type="entry name" value="Protein kinase-like (PK-like)"/>
    <property type="match status" value="1"/>
</dbReference>
<feature type="domain" description="Protein kinase" evidence="3">
    <location>
        <begin position="154"/>
        <end position="496"/>
    </location>
</feature>
<evidence type="ECO:0000313" key="5">
    <source>
        <dbReference type="Proteomes" id="UP000515308"/>
    </source>
</evidence>
<protein>
    <submittedName>
        <fullName evidence="4">Tyrosine kinase-like protein, putative</fullName>
    </submittedName>
</protein>
<keyword evidence="1" id="KW-0547">Nucleotide-binding</keyword>
<evidence type="ECO:0000259" key="3">
    <source>
        <dbReference type="PROSITE" id="PS50011"/>
    </source>
</evidence>
<dbReference type="PROSITE" id="PS00108">
    <property type="entry name" value="PROTEIN_KINASE_ST"/>
    <property type="match status" value="1"/>
</dbReference>
<dbReference type="Pfam" id="PF07714">
    <property type="entry name" value="PK_Tyr_Ser-Thr"/>
    <property type="match status" value="1"/>
</dbReference>
<proteinExistence type="predicted"/>
<dbReference type="Gene3D" id="1.10.510.10">
    <property type="entry name" value="Transferase(Phosphotransferase) domain 1"/>
    <property type="match status" value="1"/>
</dbReference>
<dbReference type="GO" id="GO:0005524">
    <property type="term" value="F:ATP binding"/>
    <property type="evidence" value="ECO:0007669"/>
    <property type="project" value="UniProtKB-KW"/>
</dbReference>
<accession>A0A6V7S3X0</accession>
<dbReference type="Gene3D" id="3.30.200.20">
    <property type="entry name" value="Phosphorylase Kinase, domain 1"/>
    <property type="match status" value="1"/>
</dbReference>
<keyword evidence="4" id="KW-0808">Transferase</keyword>
<dbReference type="InterPro" id="IPR001245">
    <property type="entry name" value="Ser-Thr/Tyr_kinase_cat_dom"/>
</dbReference>
<evidence type="ECO:0000256" key="1">
    <source>
        <dbReference type="ARBA" id="ARBA00022741"/>
    </source>
</evidence>
<dbReference type="PANTHER" id="PTHR27001">
    <property type="entry name" value="OS01G0253100 PROTEIN"/>
    <property type="match status" value="1"/>
</dbReference>